<dbReference type="EC" id="2.7.13.3" evidence="3"/>
<evidence type="ECO:0000256" key="1">
    <source>
        <dbReference type="ARBA" id="ARBA00000085"/>
    </source>
</evidence>
<dbReference type="Pfam" id="PF00512">
    <property type="entry name" value="HisKA"/>
    <property type="match status" value="1"/>
</dbReference>
<evidence type="ECO:0000256" key="12">
    <source>
        <dbReference type="ARBA" id="ARBA00023136"/>
    </source>
</evidence>
<evidence type="ECO:0000259" key="15">
    <source>
        <dbReference type="PROSITE" id="PS50109"/>
    </source>
</evidence>
<dbReference type="CDD" id="cd00075">
    <property type="entry name" value="HATPase"/>
    <property type="match status" value="1"/>
</dbReference>
<dbReference type="Gene3D" id="1.20.120.620">
    <property type="entry name" value="Backbone structure of the membrane domain of e. Coli histidine kinase receptor kdpd"/>
    <property type="match status" value="1"/>
</dbReference>
<dbReference type="GO" id="GO:0005886">
    <property type="term" value="C:plasma membrane"/>
    <property type="evidence" value="ECO:0007669"/>
    <property type="project" value="TreeGrafter"/>
</dbReference>
<dbReference type="SMART" id="SM00388">
    <property type="entry name" value="HisKA"/>
    <property type="match status" value="1"/>
</dbReference>
<dbReference type="Proteomes" id="UP001147830">
    <property type="component" value="Unassembled WGS sequence"/>
</dbReference>
<proteinExistence type="predicted"/>
<dbReference type="Gene3D" id="1.10.287.130">
    <property type="match status" value="1"/>
</dbReference>
<keyword evidence="12 14" id="KW-0472">Membrane</keyword>
<keyword evidence="8" id="KW-0418">Kinase</keyword>
<feature type="transmembrane region" description="Helical" evidence="14">
    <location>
        <begin position="38"/>
        <end position="57"/>
    </location>
</feature>
<evidence type="ECO:0000313" key="17">
    <source>
        <dbReference type="Proteomes" id="UP001147830"/>
    </source>
</evidence>
<dbReference type="SMART" id="SM00387">
    <property type="entry name" value="HATPase_c"/>
    <property type="match status" value="1"/>
</dbReference>
<evidence type="ECO:0000256" key="6">
    <source>
        <dbReference type="ARBA" id="ARBA00022692"/>
    </source>
</evidence>
<dbReference type="SUPFAM" id="SSF55874">
    <property type="entry name" value="ATPase domain of HSP90 chaperone/DNA topoisomerase II/histidine kinase"/>
    <property type="match status" value="1"/>
</dbReference>
<dbReference type="GO" id="GO:0000155">
    <property type="term" value="F:phosphorelay sensor kinase activity"/>
    <property type="evidence" value="ECO:0007669"/>
    <property type="project" value="InterPro"/>
</dbReference>
<evidence type="ECO:0000256" key="9">
    <source>
        <dbReference type="ARBA" id="ARBA00022840"/>
    </source>
</evidence>
<feature type="region of interest" description="Disordered" evidence="13">
    <location>
        <begin position="484"/>
        <end position="503"/>
    </location>
</feature>
<dbReference type="Pfam" id="PF13493">
    <property type="entry name" value="DUF4118"/>
    <property type="match status" value="1"/>
</dbReference>
<dbReference type="PANTHER" id="PTHR45569">
    <property type="entry name" value="SENSOR PROTEIN KDPD"/>
    <property type="match status" value="1"/>
</dbReference>
<sequence length="503" mass="56073">MLLNDNSRWRWSHWLLALLAPLLATLVCWFLADYLPAASLALFYLAAVLLTAVSTAIRPALLSAVLSFLSYNFFFTAPHFTLFILHREDILTASLLILVALVTGQLAAGLREKVDALQSSERWTKQQMMLAQSLASCMQADELIRIFLQEVQALFRPDLIENASVIHLNTTPVKERNQVKKGSLNTRWENDCFHIVLCDNSYQQHEIKLPLKAPVTPWLKTRLEAITEIFHLAWSRVLLVENLQQETVIKEREQLRSALLSSISHDLRTPLATMIGSVSSLCDLRPSLSEEQQDELLRNTLSEARRLDRYIQKLLDMTKIGQGELKLERDWAGIDDILSVSLKRLQPLLNGQNIVIQVEPELPLLYVHAALLEQATFNVLENAVRYTPAGKNIQINAHASGNRLLIDIADSGPGIPPEHWPHIFDMFFTLAKGDQQTGGTGLGLTICQGILAAHGGSAAILYSSAEQGTCFRLSLPMDNAVPVNNTVPGNNAEPMDNTNRGTL</sequence>
<dbReference type="Pfam" id="PF02518">
    <property type="entry name" value="HATPase_c"/>
    <property type="match status" value="1"/>
</dbReference>
<keyword evidence="4" id="KW-0597">Phosphoprotein</keyword>
<dbReference type="PANTHER" id="PTHR45569:SF1">
    <property type="entry name" value="SENSOR PROTEIN KDPD"/>
    <property type="match status" value="1"/>
</dbReference>
<keyword evidence="6 14" id="KW-0812">Transmembrane</keyword>
<keyword evidence="9 16" id="KW-0067">ATP-binding</keyword>
<organism evidence="16 17">
    <name type="scientific">Thalassolituus pacificus</name>
    <dbReference type="NCBI Taxonomy" id="2975440"/>
    <lineage>
        <taxon>Bacteria</taxon>
        <taxon>Pseudomonadati</taxon>
        <taxon>Pseudomonadota</taxon>
        <taxon>Gammaproteobacteria</taxon>
        <taxon>Oceanospirillales</taxon>
        <taxon>Oceanospirillaceae</taxon>
        <taxon>Thalassolituus</taxon>
    </lineage>
</organism>
<keyword evidence="17" id="KW-1185">Reference proteome</keyword>
<accession>A0A9X3AR09</accession>
<evidence type="ECO:0000256" key="13">
    <source>
        <dbReference type="SAM" id="MobiDB-lite"/>
    </source>
</evidence>
<dbReference type="InterPro" id="IPR038318">
    <property type="entry name" value="KdpD_sf"/>
</dbReference>
<dbReference type="GO" id="GO:0005524">
    <property type="term" value="F:ATP binding"/>
    <property type="evidence" value="ECO:0007669"/>
    <property type="project" value="UniProtKB-KW"/>
</dbReference>
<dbReference type="InterPro" id="IPR005467">
    <property type="entry name" value="His_kinase_dom"/>
</dbReference>
<gene>
    <name evidence="16" type="ORF">NYR02_04410</name>
</gene>
<feature type="transmembrane region" description="Helical" evidence="14">
    <location>
        <begin position="90"/>
        <end position="110"/>
    </location>
</feature>
<dbReference type="InterPro" id="IPR036097">
    <property type="entry name" value="HisK_dim/P_sf"/>
</dbReference>
<name>A0A9X3AR09_9GAMM</name>
<protein>
    <recommendedName>
        <fullName evidence="3">histidine kinase</fullName>
        <ecNumber evidence="3">2.7.13.3</ecNumber>
    </recommendedName>
</protein>
<evidence type="ECO:0000256" key="10">
    <source>
        <dbReference type="ARBA" id="ARBA00022989"/>
    </source>
</evidence>
<evidence type="ECO:0000256" key="8">
    <source>
        <dbReference type="ARBA" id="ARBA00022777"/>
    </source>
</evidence>
<comment type="subcellular location">
    <subcellularLocation>
        <location evidence="2">Membrane</location>
        <topology evidence="2">Multi-pass membrane protein</topology>
    </subcellularLocation>
</comment>
<keyword evidence="10 14" id="KW-1133">Transmembrane helix</keyword>
<reference evidence="16" key="1">
    <citation type="journal article" date="2022" name="Front. Microbiol.">
        <title>Genome-based taxonomic rearrangement of Oceanobacter-related bacteria including the description of Thalassolituus hydrocarbonoclasticus sp. nov. and Thalassolituus pacificus sp. nov. and emended description of the genus Thalassolituus.</title>
        <authorList>
            <person name="Dong C."/>
            <person name="Wei L."/>
            <person name="Wang J."/>
            <person name="Lai Q."/>
            <person name="Huang Z."/>
            <person name="Shao Z."/>
        </authorList>
    </citation>
    <scope>NUCLEOTIDE SEQUENCE</scope>
    <source>
        <strain evidence="16">59MF3M-4</strain>
    </source>
</reference>
<dbReference type="InterPro" id="IPR052023">
    <property type="entry name" value="Histidine_kinase_KdpD"/>
</dbReference>
<evidence type="ECO:0000313" key="16">
    <source>
        <dbReference type="EMBL" id="MCT7358264.1"/>
    </source>
</evidence>
<evidence type="ECO:0000256" key="4">
    <source>
        <dbReference type="ARBA" id="ARBA00022553"/>
    </source>
</evidence>
<dbReference type="InterPro" id="IPR036890">
    <property type="entry name" value="HATPase_C_sf"/>
</dbReference>
<dbReference type="PROSITE" id="PS50109">
    <property type="entry name" value="HIS_KIN"/>
    <property type="match status" value="1"/>
</dbReference>
<dbReference type="PRINTS" id="PR00344">
    <property type="entry name" value="BCTRLSENSOR"/>
</dbReference>
<feature type="transmembrane region" description="Helical" evidence="14">
    <location>
        <begin position="12"/>
        <end position="32"/>
    </location>
</feature>
<dbReference type="InterPro" id="IPR004358">
    <property type="entry name" value="Sig_transdc_His_kin-like_C"/>
</dbReference>
<evidence type="ECO:0000256" key="7">
    <source>
        <dbReference type="ARBA" id="ARBA00022741"/>
    </source>
</evidence>
<feature type="transmembrane region" description="Helical" evidence="14">
    <location>
        <begin position="64"/>
        <end position="84"/>
    </location>
</feature>
<evidence type="ECO:0000256" key="2">
    <source>
        <dbReference type="ARBA" id="ARBA00004141"/>
    </source>
</evidence>
<evidence type="ECO:0000256" key="11">
    <source>
        <dbReference type="ARBA" id="ARBA00023012"/>
    </source>
</evidence>
<evidence type="ECO:0000256" key="5">
    <source>
        <dbReference type="ARBA" id="ARBA00022679"/>
    </source>
</evidence>
<keyword evidence="7" id="KW-0547">Nucleotide-binding</keyword>
<dbReference type="InterPro" id="IPR025201">
    <property type="entry name" value="KdpD_TM"/>
</dbReference>
<keyword evidence="5" id="KW-0808">Transferase</keyword>
<keyword evidence="11" id="KW-0902">Two-component regulatory system</keyword>
<dbReference type="AlphaFoldDB" id="A0A9X3AR09"/>
<dbReference type="InterPro" id="IPR003661">
    <property type="entry name" value="HisK_dim/P_dom"/>
</dbReference>
<evidence type="ECO:0000256" key="3">
    <source>
        <dbReference type="ARBA" id="ARBA00012438"/>
    </source>
</evidence>
<dbReference type="InterPro" id="IPR003594">
    <property type="entry name" value="HATPase_dom"/>
</dbReference>
<comment type="catalytic activity">
    <reaction evidence="1">
        <text>ATP + protein L-histidine = ADP + protein N-phospho-L-histidine.</text>
        <dbReference type="EC" id="2.7.13.3"/>
    </reaction>
</comment>
<evidence type="ECO:0000256" key="14">
    <source>
        <dbReference type="SAM" id="Phobius"/>
    </source>
</evidence>
<feature type="domain" description="Histidine kinase" evidence="15">
    <location>
        <begin position="262"/>
        <end position="479"/>
    </location>
</feature>
<dbReference type="CDD" id="cd00082">
    <property type="entry name" value="HisKA"/>
    <property type="match status" value="1"/>
</dbReference>
<comment type="caution">
    <text evidence="16">The sequence shown here is derived from an EMBL/GenBank/DDBJ whole genome shotgun (WGS) entry which is preliminary data.</text>
</comment>
<reference evidence="16" key="2">
    <citation type="submission" date="2022-08" db="EMBL/GenBank/DDBJ databases">
        <authorList>
            <person name="Dong C."/>
        </authorList>
    </citation>
    <scope>NUCLEOTIDE SEQUENCE</scope>
    <source>
        <strain evidence="16">59MF3M-4</strain>
    </source>
</reference>
<dbReference type="SUPFAM" id="SSF47384">
    <property type="entry name" value="Homodimeric domain of signal transducing histidine kinase"/>
    <property type="match status" value="1"/>
</dbReference>
<dbReference type="EMBL" id="JAOANI010000012">
    <property type="protein sequence ID" value="MCT7358264.1"/>
    <property type="molecule type" value="Genomic_DNA"/>
</dbReference>
<dbReference type="Gene3D" id="3.30.565.10">
    <property type="entry name" value="Histidine kinase-like ATPase, C-terminal domain"/>
    <property type="match status" value="1"/>
</dbReference>
<dbReference type="RefSeq" id="WP_260975183.1">
    <property type="nucleotide sequence ID" value="NZ_JAOANI010000012.1"/>
</dbReference>